<proteinExistence type="predicted"/>
<dbReference type="Gene3D" id="3.30.420.10">
    <property type="entry name" value="Ribonuclease H-like superfamily/Ribonuclease H"/>
    <property type="match status" value="1"/>
</dbReference>
<dbReference type="Proteomes" id="UP000009168">
    <property type="component" value="Unassembled WGS sequence"/>
</dbReference>
<keyword evidence="2" id="KW-0540">Nuclease</keyword>
<evidence type="ECO:0000313" key="3">
    <source>
        <dbReference type="Proteomes" id="UP000009168"/>
    </source>
</evidence>
<dbReference type="eggNOG" id="KOG4373">
    <property type="taxonomic scope" value="Eukaryota"/>
</dbReference>
<dbReference type="GO" id="GO:0000176">
    <property type="term" value="C:nuclear exosome (RNase complex)"/>
    <property type="evidence" value="ECO:0007669"/>
    <property type="project" value="TreeGrafter"/>
</dbReference>
<name>Q241P8_TETTS</name>
<dbReference type="KEGG" id="tet:TTHERM_00630430"/>
<dbReference type="GO" id="GO:0071040">
    <property type="term" value="P:nuclear polyadenylation-dependent antisense transcript catabolic process"/>
    <property type="evidence" value="ECO:0007669"/>
    <property type="project" value="TreeGrafter"/>
</dbReference>
<dbReference type="GO" id="GO:0071038">
    <property type="term" value="P:TRAMP-dependent tRNA surveillance pathway"/>
    <property type="evidence" value="ECO:0007669"/>
    <property type="project" value="TreeGrafter"/>
</dbReference>
<dbReference type="Pfam" id="PF01612">
    <property type="entry name" value="DNA_pol_A_exo1"/>
    <property type="match status" value="1"/>
</dbReference>
<dbReference type="PANTHER" id="PTHR12124:SF47">
    <property type="entry name" value="EXOSOME COMPONENT 10"/>
    <property type="match status" value="1"/>
</dbReference>
<dbReference type="GO" id="GO:0071044">
    <property type="term" value="P:histone mRNA catabolic process"/>
    <property type="evidence" value="ECO:0007669"/>
    <property type="project" value="TreeGrafter"/>
</dbReference>
<dbReference type="GeneID" id="7830765"/>
<dbReference type="GO" id="GO:0003727">
    <property type="term" value="F:single-stranded RNA binding"/>
    <property type="evidence" value="ECO:0007669"/>
    <property type="project" value="TreeGrafter"/>
</dbReference>
<dbReference type="InterPro" id="IPR036397">
    <property type="entry name" value="RNaseH_sf"/>
</dbReference>
<dbReference type="InterPro" id="IPR012337">
    <property type="entry name" value="RNaseH-like_sf"/>
</dbReference>
<dbReference type="GO" id="GO:0071035">
    <property type="term" value="P:nuclear polyadenylation-dependent rRNA catabolic process"/>
    <property type="evidence" value="ECO:0007669"/>
    <property type="project" value="TreeGrafter"/>
</dbReference>
<organism evidence="2 3">
    <name type="scientific">Tetrahymena thermophila (strain SB210)</name>
    <dbReference type="NCBI Taxonomy" id="312017"/>
    <lineage>
        <taxon>Eukaryota</taxon>
        <taxon>Sar</taxon>
        <taxon>Alveolata</taxon>
        <taxon>Ciliophora</taxon>
        <taxon>Intramacronucleata</taxon>
        <taxon>Oligohymenophorea</taxon>
        <taxon>Hymenostomatida</taxon>
        <taxon>Tetrahymenina</taxon>
        <taxon>Tetrahymenidae</taxon>
        <taxon>Tetrahymena</taxon>
    </lineage>
</organism>
<evidence type="ECO:0000313" key="2">
    <source>
        <dbReference type="EMBL" id="EAS02522.1"/>
    </source>
</evidence>
<evidence type="ECO:0000259" key="1">
    <source>
        <dbReference type="SMART" id="SM00474"/>
    </source>
</evidence>
<dbReference type="HOGENOM" id="CLU_383351_0_0_1"/>
<keyword evidence="2" id="KW-0269">Exonuclease</keyword>
<dbReference type="SUPFAM" id="SSF53098">
    <property type="entry name" value="Ribonuclease H-like"/>
    <property type="match status" value="1"/>
</dbReference>
<dbReference type="GO" id="GO:0005730">
    <property type="term" value="C:nucleolus"/>
    <property type="evidence" value="ECO:0007669"/>
    <property type="project" value="TreeGrafter"/>
</dbReference>
<dbReference type="InterPro" id="IPR002562">
    <property type="entry name" value="3'-5'_exonuclease_dom"/>
</dbReference>
<dbReference type="EMBL" id="GG662532">
    <property type="protein sequence ID" value="EAS02522.1"/>
    <property type="molecule type" value="Genomic_DNA"/>
</dbReference>
<dbReference type="AlphaFoldDB" id="Q241P8"/>
<sequence>MKNYTIKEFQQYNHSVLNPFQPEKYILIDTLNKLQDLIPILLEQTRLGIDTEQSFAKTYEGFLCLIQISTDQNDYLIDVLGINSKQGINECLSKVFLCKDIIKIFYAGQQDILWLKRDFDLSVVNYFDVKECASFLKKSDDNSLIQLIDRYCNYKLDKQKKKELQVSEWSNRPLSKEQLDYAALDSHYLIKIRYELLCETIQSVGFKRTIEVINQMQQQTLKKYEKKKFDYQYFFDLFQKQFKHQELYASQIDKQSEVYRIINVIYCRIAKLKNEYSQLNNLNANNLLLEPSLLELAFKIYDLNSNKLALLEDLDLQTFQNIKYPQSLIFLQSQREKIMLILNSWNQSEEKNNLLQEYDKYGQKKASSHTEKEERKQKRAQQFEEQFCLKKEPYGNCQILSPLGLKLCNCDEKKVKWYLNKGLATLVSREPYTIIKLNFQPNGKNHEELEQEIHLNENQFYASKRETVCVVCGKDEKFTKYHVIPSIYRTHFPNKYKSHRSHDILLLCVKCHQKAGKNADLLKDQLLQQYKIEKQQYFKQQSLKYMAQRMYASTKSYLKSKEKMNKENRQKCKENIRQYFDELLKTPDIQNKFPQLKDKQFKVSTTGKIKIDEEFRSFFSNLEKDSKNIKDEEKQNERIWAGQKVVENLKTEDDIILFIKMWRQHFLDVMQPKYLPFGWNVNHKFTRDFGKESVFNQIEGNQTEDISQQSHITVSEGINQQP</sequence>
<dbReference type="CDD" id="cd06142">
    <property type="entry name" value="RNaseD_exo"/>
    <property type="match status" value="1"/>
</dbReference>
<dbReference type="GO" id="GO:0071039">
    <property type="term" value="P:nuclear polyadenylation-dependent CUT catabolic process"/>
    <property type="evidence" value="ECO:0007669"/>
    <property type="project" value="TreeGrafter"/>
</dbReference>
<keyword evidence="3" id="KW-1185">Reference proteome</keyword>
<protein>
    <submittedName>
        <fullName evidence="2">3'-5' exonuclease</fullName>
    </submittedName>
</protein>
<dbReference type="OrthoDB" id="431948at2759"/>
<dbReference type="eggNOG" id="KOG2206">
    <property type="taxonomic scope" value="Eukaryota"/>
</dbReference>
<dbReference type="GO" id="GO:0071036">
    <property type="term" value="P:nuclear polyadenylation-dependent snoRNA catabolic process"/>
    <property type="evidence" value="ECO:0007669"/>
    <property type="project" value="TreeGrafter"/>
</dbReference>
<accession>Q241P8</accession>
<keyword evidence="2" id="KW-0378">Hydrolase</keyword>
<dbReference type="InterPro" id="IPR045092">
    <property type="entry name" value="Rrp6-like"/>
</dbReference>
<dbReference type="STRING" id="312017.Q241P8"/>
<feature type="domain" description="3'-5' exonuclease" evidence="1">
    <location>
        <begin position="25"/>
        <end position="201"/>
    </location>
</feature>
<dbReference type="GO" id="GO:0000175">
    <property type="term" value="F:3'-5'-RNA exonuclease activity"/>
    <property type="evidence" value="ECO:0007669"/>
    <property type="project" value="InterPro"/>
</dbReference>
<dbReference type="SMART" id="SM00474">
    <property type="entry name" value="35EXOc"/>
    <property type="match status" value="1"/>
</dbReference>
<dbReference type="InParanoid" id="Q241P8"/>
<dbReference type="RefSeq" id="XP_001022767.1">
    <property type="nucleotide sequence ID" value="XM_001022767.1"/>
</dbReference>
<dbReference type="PANTHER" id="PTHR12124">
    <property type="entry name" value="POLYMYOSITIS/SCLERODERMA AUTOANTIGEN-RELATED"/>
    <property type="match status" value="1"/>
</dbReference>
<dbReference type="GO" id="GO:0071037">
    <property type="term" value="P:nuclear polyadenylation-dependent snRNA catabolic process"/>
    <property type="evidence" value="ECO:0007669"/>
    <property type="project" value="TreeGrafter"/>
</dbReference>
<dbReference type="GO" id="GO:0000467">
    <property type="term" value="P:exonucleolytic trimming to generate mature 3'-end of 5.8S rRNA from tricistronic rRNA transcript (SSU-rRNA, 5.8S rRNA, LSU-rRNA)"/>
    <property type="evidence" value="ECO:0007669"/>
    <property type="project" value="InterPro"/>
</dbReference>
<dbReference type="GO" id="GO:0071051">
    <property type="term" value="P:poly(A)-dependent snoRNA 3'-end processing"/>
    <property type="evidence" value="ECO:0007669"/>
    <property type="project" value="TreeGrafter"/>
</dbReference>
<reference evidence="3" key="1">
    <citation type="journal article" date="2006" name="PLoS Biol.">
        <title>Macronuclear genome sequence of the ciliate Tetrahymena thermophila, a model eukaryote.</title>
        <authorList>
            <person name="Eisen J.A."/>
            <person name="Coyne R.S."/>
            <person name="Wu M."/>
            <person name="Wu D."/>
            <person name="Thiagarajan M."/>
            <person name="Wortman J.R."/>
            <person name="Badger J.H."/>
            <person name="Ren Q."/>
            <person name="Amedeo P."/>
            <person name="Jones K.M."/>
            <person name="Tallon L.J."/>
            <person name="Delcher A.L."/>
            <person name="Salzberg S.L."/>
            <person name="Silva J.C."/>
            <person name="Haas B.J."/>
            <person name="Majoros W.H."/>
            <person name="Farzad M."/>
            <person name="Carlton J.M."/>
            <person name="Smith R.K. Jr."/>
            <person name="Garg J."/>
            <person name="Pearlman R.E."/>
            <person name="Karrer K.M."/>
            <person name="Sun L."/>
            <person name="Manning G."/>
            <person name="Elde N.C."/>
            <person name="Turkewitz A.P."/>
            <person name="Asai D.J."/>
            <person name="Wilkes D.E."/>
            <person name="Wang Y."/>
            <person name="Cai H."/>
            <person name="Collins K."/>
            <person name="Stewart B.A."/>
            <person name="Lee S.R."/>
            <person name="Wilamowska K."/>
            <person name="Weinberg Z."/>
            <person name="Ruzzo W.L."/>
            <person name="Wloga D."/>
            <person name="Gaertig J."/>
            <person name="Frankel J."/>
            <person name="Tsao C.-C."/>
            <person name="Gorovsky M.A."/>
            <person name="Keeling P.J."/>
            <person name="Waller R.F."/>
            <person name="Patron N.J."/>
            <person name="Cherry J.M."/>
            <person name="Stover N.A."/>
            <person name="Krieger C.J."/>
            <person name="del Toro C."/>
            <person name="Ryder H.F."/>
            <person name="Williamson S.C."/>
            <person name="Barbeau R.A."/>
            <person name="Hamilton E.P."/>
            <person name="Orias E."/>
        </authorList>
    </citation>
    <scope>NUCLEOTIDE SEQUENCE [LARGE SCALE GENOMIC DNA]</scope>
    <source>
        <strain evidence="3">SB210</strain>
    </source>
</reference>
<dbReference type="OMA" id="RYYQTPK"/>
<gene>
    <name evidence="2" type="ORF">TTHERM_00630430</name>
</gene>